<proteinExistence type="predicted"/>
<accession>A0A7H0IF45</accession>
<organism evidence="1 2">
    <name type="scientific">Streptomyces roseirectus</name>
    <dbReference type="NCBI Taxonomy" id="2768066"/>
    <lineage>
        <taxon>Bacteria</taxon>
        <taxon>Bacillati</taxon>
        <taxon>Actinomycetota</taxon>
        <taxon>Actinomycetes</taxon>
        <taxon>Kitasatosporales</taxon>
        <taxon>Streptomycetaceae</taxon>
        <taxon>Streptomyces</taxon>
    </lineage>
</organism>
<dbReference type="EMBL" id="CP060828">
    <property type="protein sequence ID" value="QNP71411.1"/>
    <property type="molecule type" value="Genomic_DNA"/>
</dbReference>
<protein>
    <submittedName>
        <fullName evidence="1">Uncharacterized protein</fullName>
    </submittedName>
</protein>
<evidence type="ECO:0000313" key="2">
    <source>
        <dbReference type="Proteomes" id="UP000516052"/>
    </source>
</evidence>
<evidence type="ECO:0000313" key="1">
    <source>
        <dbReference type="EMBL" id="QNP71411.1"/>
    </source>
</evidence>
<gene>
    <name evidence="1" type="ORF">IAG44_19550</name>
</gene>
<dbReference type="Proteomes" id="UP000516052">
    <property type="component" value="Chromosome"/>
</dbReference>
<dbReference type="AlphaFoldDB" id="A0A7H0IF45"/>
<sequence length="65" mass="7192">MQQNPELPDRLSPLFGMSPPAPVPGCSVCAEFAEQRRAARAAYDGSRETDVNVLMRRHRKQAHSG</sequence>
<dbReference type="KEGG" id="sroi:IAG44_19550"/>
<reference evidence="1 2" key="1">
    <citation type="submission" date="2020-08" db="EMBL/GenBank/DDBJ databases">
        <title>A novel species.</title>
        <authorList>
            <person name="Gao J."/>
        </authorList>
    </citation>
    <scope>NUCLEOTIDE SEQUENCE [LARGE SCALE GENOMIC DNA]</scope>
    <source>
        <strain evidence="1 2">CRXT-G-22</strain>
    </source>
</reference>
<keyword evidence="2" id="KW-1185">Reference proteome</keyword>
<name>A0A7H0IF45_9ACTN</name>
<dbReference type="RefSeq" id="WP_187748380.1">
    <property type="nucleotide sequence ID" value="NZ_CP060828.1"/>
</dbReference>